<organism evidence="2 3">
    <name type="scientific">Janibacter melonis</name>
    <dbReference type="NCBI Taxonomy" id="262209"/>
    <lineage>
        <taxon>Bacteria</taxon>
        <taxon>Bacillati</taxon>
        <taxon>Actinomycetota</taxon>
        <taxon>Actinomycetes</taxon>
        <taxon>Micrococcales</taxon>
        <taxon>Intrasporangiaceae</taxon>
        <taxon>Janibacter</taxon>
    </lineage>
</organism>
<evidence type="ECO:0000313" key="3">
    <source>
        <dbReference type="Proteomes" id="UP000076976"/>
    </source>
</evidence>
<evidence type="ECO:0000256" key="1">
    <source>
        <dbReference type="SAM" id="MobiDB-lite"/>
    </source>
</evidence>
<gene>
    <name evidence="2" type="ORF">AWH69_07220</name>
</gene>
<protein>
    <submittedName>
        <fullName evidence="2">Uncharacterized protein</fullName>
    </submittedName>
</protein>
<name>A0A176QDV0_9MICO</name>
<dbReference type="Proteomes" id="UP000076976">
    <property type="component" value="Unassembled WGS sequence"/>
</dbReference>
<proteinExistence type="predicted"/>
<evidence type="ECO:0000313" key="2">
    <source>
        <dbReference type="EMBL" id="OAB87820.1"/>
    </source>
</evidence>
<sequence length="276" mass="29799">MQLAEKAIEELAEATASGAIPMSIAHDSARPLHVSNIASGTRRNDEGYLEVWVEFDVDEDRWEAYQGDVRAAGIEGFGGMSITFVTPLEGEEWVETPMKVAGDAHHFTDDELRAAAMILRRLDPEAAGEQLYQLAAIPGLRVVFALTLDFILGIGTNIAASAIYDAAKGLFKKGQTNSVDIALKESRNGARSLTIAIKFDTEEELKTAMDRLPAIVDSGARGTFAHHADGYVQVDNDAPAAIDTAEGTLGLEGLDDPKEIEEPQPDNIYEAAREVD</sequence>
<comment type="caution">
    <text evidence="2">The sequence shown here is derived from an EMBL/GenBank/DDBJ whole genome shotgun (WGS) entry which is preliminary data.</text>
</comment>
<dbReference type="AlphaFoldDB" id="A0A176QDV0"/>
<dbReference type="EMBL" id="LQZG01000002">
    <property type="protein sequence ID" value="OAB87820.1"/>
    <property type="molecule type" value="Genomic_DNA"/>
</dbReference>
<reference evidence="2 3" key="1">
    <citation type="submission" date="2016-01" db="EMBL/GenBank/DDBJ databases">
        <title>Janibacter melonis strain CD11_4 genome sequencing and assembly.</title>
        <authorList>
            <person name="Nair G.R."/>
            <person name="Kaur G."/>
            <person name="Chander A.M."/>
            <person name="Mayilraj S."/>
        </authorList>
    </citation>
    <scope>NUCLEOTIDE SEQUENCE [LARGE SCALE GENOMIC DNA]</scope>
    <source>
        <strain evidence="2 3">CD11-4</strain>
    </source>
</reference>
<keyword evidence="3" id="KW-1185">Reference proteome</keyword>
<accession>A0A176QDV0</accession>
<feature type="region of interest" description="Disordered" evidence="1">
    <location>
        <begin position="251"/>
        <end position="276"/>
    </location>
</feature>